<dbReference type="HOGENOM" id="CLU_1933340_0_0_2"/>
<dbReference type="Proteomes" id="UP000002595">
    <property type="component" value="Chromosome"/>
</dbReference>
<gene>
    <name evidence="1" type="ordered locus">Pisl_0396</name>
</gene>
<dbReference type="KEGG" id="pis:Pisl_0396"/>
<evidence type="ECO:0000313" key="2">
    <source>
        <dbReference type="Proteomes" id="UP000002595"/>
    </source>
</evidence>
<sequence length="130" mass="14682">MVNNALVLACAVNIPLLPPQALLPLAIPIVALTIDAVRRVEQTRFPLLIFKNTRLSGLYLFTFSLQRNYERIQNTKSENPIAVRGTRRPRLCDAQTLSSGKVCQKTVEKVTGRKEPRLTTEEIDRFAHAR</sequence>
<proteinExistence type="predicted"/>
<keyword evidence="2" id="KW-1185">Reference proteome</keyword>
<dbReference type="EMBL" id="CP000504">
    <property type="protein sequence ID" value="ABL87574.1"/>
    <property type="molecule type" value="Genomic_DNA"/>
</dbReference>
<dbReference type="RefSeq" id="WP_011762151.1">
    <property type="nucleotide sequence ID" value="NC_008701.1"/>
</dbReference>
<reference evidence="1" key="1">
    <citation type="submission" date="2006-12" db="EMBL/GenBank/DDBJ databases">
        <title>Complete sequence of Pyrobaculum islandicum DSM 4184.</title>
        <authorList>
            <person name="Copeland A."/>
            <person name="Lucas S."/>
            <person name="Lapidus A."/>
            <person name="Barry K."/>
            <person name="Detter J.C."/>
            <person name="Glavina del Rio T."/>
            <person name="Dalin E."/>
            <person name="Tice H."/>
            <person name="Pitluck S."/>
            <person name="Meincke L."/>
            <person name="Brettin T."/>
            <person name="Bruce D."/>
            <person name="Han C."/>
            <person name="Tapia R."/>
            <person name="Gilna P."/>
            <person name="Schmutz J."/>
            <person name="Larimer F."/>
            <person name="Land M."/>
            <person name="Hauser L."/>
            <person name="Kyrpides N."/>
            <person name="Mikhailova N."/>
            <person name="Cozen A.E."/>
            <person name="Fitz-Gibbon S.T."/>
            <person name="House C.H."/>
            <person name="Saltikov C."/>
            <person name="Lowe T."/>
            <person name="Richardson P."/>
        </authorList>
    </citation>
    <scope>NUCLEOTIDE SEQUENCE [LARGE SCALE GENOMIC DNA]</scope>
    <source>
        <strain evidence="1">DSM 4184</strain>
    </source>
</reference>
<name>A1RRJ2_PYRIL</name>
<protein>
    <submittedName>
        <fullName evidence="1">Uncharacterized protein</fullName>
    </submittedName>
</protein>
<organism evidence="1 2">
    <name type="scientific">Pyrobaculum islandicum (strain DSM 4184 / JCM 9189 / GEO3)</name>
    <dbReference type="NCBI Taxonomy" id="384616"/>
    <lineage>
        <taxon>Archaea</taxon>
        <taxon>Thermoproteota</taxon>
        <taxon>Thermoprotei</taxon>
        <taxon>Thermoproteales</taxon>
        <taxon>Thermoproteaceae</taxon>
        <taxon>Pyrobaculum</taxon>
    </lineage>
</organism>
<evidence type="ECO:0000313" key="1">
    <source>
        <dbReference type="EMBL" id="ABL87574.1"/>
    </source>
</evidence>
<dbReference type="GeneID" id="89862123"/>
<dbReference type="AlphaFoldDB" id="A1RRJ2"/>
<accession>A1RRJ2</accession>